<sequence>MRNSEYVFYKCALGLVYITLEEVILF</sequence>
<protein>
    <submittedName>
        <fullName evidence="1">Uncharacterized protein</fullName>
    </submittedName>
</protein>
<dbReference type="EMBL" id="UINC01114196">
    <property type="protein sequence ID" value="SVC84342.1"/>
    <property type="molecule type" value="Genomic_DNA"/>
</dbReference>
<proteinExistence type="predicted"/>
<name>A0A382QI36_9ZZZZ</name>
<reference evidence="1" key="1">
    <citation type="submission" date="2018-05" db="EMBL/GenBank/DDBJ databases">
        <authorList>
            <person name="Lanie J.A."/>
            <person name="Ng W.-L."/>
            <person name="Kazmierczak K.M."/>
            <person name="Andrzejewski T.M."/>
            <person name="Davidsen T.M."/>
            <person name="Wayne K.J."/>
            <person name="Tettelin H."/>
            <person name="Glass J.I."/>
            <person name="Rusch D."/>
            <person name="Podicherti R."/>
            <person name="Tsui H.-C.T."/>
            <person name="Winkler M.E."/>
        </authorList>
    </citation>
    <scope>NUCLEOTIDE SEQUENCE</scope>
</reference>
<evidence type="ECO:0000313" key="1">
    <source>
        <dbReference type="EMBL" id="SVC84342.1"/>
    </source>
</evidence>
<accession>A0A382QI36</accession>
<gene>
    <name evidence="1" type="ORF">METZ01_LOCUS337196</name>
</gene>
<organism evidence="1">
    <name type="scientific">marine metagenome</name>
    <dbReference type="NCBI Taxonomy" id="408172"/>
    <lineage>
        <taxon>unclassified sequences</taxon>
        <taxon>metagenomes</taxon>
        <taxon>ecological metagenomes</taxon>
    </lineage>
</organism>
<dbReference type="AlphaFoldDB" id="A0A382QI36"/>